<sequence>MGSPRISRRNKLRSSTVCLSWVRAPPTAPWPDRWPESLRYFACSFIFINLRFRLNTFSCPSSSNHPYTPTMSVISAALAVAVLVTVCAAAEDTLEHVAGAEGIQEGSQLTQSHPSSFLQVLNKRRARRSSPLGIDDVPLGDDSLHSFDSEFPDSVQTYRSALLNSKLPSERKRATFFPWAGKKRSEESSQLWLGHDFDGIENYFDEAGSSFGDDPSAITRAKRTPSHPWSGWKRGKPNATKRVPFHPWAGRKRGDPKSASFHPWAGRKRDESKRASFHPWAGRKRAQPRTASFHPWAGK</sequence>
<dbReference type="Proteomes" id="UP000735302">
    <property type="component" value="Unassembled WGS sequence"/>
</dbReference>
<proteinExistence type="predicted"/>
<accession>A0AAV3YZH8</accession>
<protein>
    <submittedName>
        <fullName evidence="2">Kinin</fullName>
    </submittedName>
</protein>
<keyword evidence="3" id="KW-1185">Reference proteome</keyword>
<organism evidence="2 3">
    <name type="scientific">Plakobranchus ocellatus</name>
    <dbReference type="NCBI Taxonomy" id="259542"/>
    <lineage>
        <taxon>Eukaryota</taxon>
        <taxon>Metazoa</taxon>
        <taxon>Spiralia</taxon>
        <taxon>Lophotrochozoa</taxon>
        <taxon>Mollusca</taxon>
        <taxon>Gastropoda</taxon>
        <taxon>Heterobranchia</taxon>
        <taxon>Euthyneura</taxon>
        <taxon>Panpulmonata</taxon>
        <taxon>Sacoglossa</taxon>
        <taxon>Placobranchoidea</taxon>
        <taxon>Plakobranchidae</taxon>
        <taxon>Plakobranchus</taxon>
    </lineage>
</organism>
<dbReference type="AlphaFoldDB" id="A0AAV3YZH8"/>
<feature type="region of interest" description="Disordered" evidence="1">
    <location>
        <begin position="211"/>
        <end position="299"/>
    </location>
</feature>
<evidence type="ECO:0000313" key="3">
    <source>
        <dbReference type="Proteomes" id="UP000735302"/>
    </source>
</evidence>
<dbReference type="EMBL" id="BLXT01001819">
    <property type="protein sequence ID" value="GFN87917.1"/>
    <property type="molecule type" value="Genomic_DNA"/>
</dbReference>
<evidence type="ECO:0000313" key="2">
    <source>
        <dbReference type="EMBL" id="GFN87917.1"/>
    </source>
</evidence>
<comment type="caution">
    <text evidence="2">The sequence shown here is derived from an EMBL/GenBank/DDBJ whole genome shotgun (WGS) entry which is preliminary data.</text>
</comment>
<gene>
    <name evidence="2" type="ORF">PoB_001442300</name>
</gene>
<evidence type="ECO:0000256" key="1">
    <source>
        <dbReference type="SAM" id="MobiDB-lite"/>
    </source>
</evidence>
<name>A0AAV3YZH8_9GAST</name>
<reference evidence="2 3" key="1">
    <citation type="journal article" date="2021" name="Elife">
        <title>Chloroplast acquisition without the gene transfer in kleptoplastic sea slugs, Plakobranchus ocellatus.</title>
        <authorList>
            <person name="Maeda T."/>
            <person name="Takahashi S."/>
            <person name="Yoshida T."/>
            <person name="Shimamura S."/>
            <person name="Takaki Y."/>
            <person name="Nagai Y."/>
            <person name="Toyoda A."/>
            <person name="Suzuki Y."/>
            <person name="Arimoto A."/>
            <person name="Ishii H."/>
            <person name="Satoh N."/>
            <person name="Nishiyama T."/>
            <person name="Hasebe M."/>
            <person name="Maruyama T."/>
            <person name="Minagawa J."/>
            <person name="Obokata J."/>
            <person name="Shigenobu S."/>
        </authorList>
    </citation>
    <scope>NUCLEOTIDE SEQUENCE [LARGE SCALE GENOMIC DNA]</scope>
</reference>